<keyword evidence="2" id="KW-1185">Reference proteome</keyword>
<dbReference type="RefSeq" id="WP_070200785.1">
    <property type="nucleotide sequence ID" value="NZ_LJGZ01000021.1"/>
</dbReference>
<evidence type="ECO:0000313" key="2">
    <source>
        <dbReference type="Proteomes" id="UP000175971"/>
    </source>
</evidence>
<name>A0A1E7LX04_9ACTN</name>
<evidence type="ECO:0000313" key="1">
    <source>
        <dbReference type="EMBL" id="OEV20721.1"/>
    </source>
</evidence>
<reference evidence="1 2" key="1">
    <citation type="journal article" date="2016" name="Front. Microbiol.">
        <title>Comparative Genomics Analysis of Streptomyces Species Reveals Their Adaptation to the Marine Environment and Their Diversity at the Genomic Level.</title>
        <authorList>
            <person name="Tian X."/>
            <person name="Zhang Z."/>
            <person name="Yang T."/>
            <person name="Chen M."/>
            <person name="Li J."/>
            <person name="Chen F."/>
            <person name="Yang J."/>
            <person name="Li W."/>
            <person name="Zhang B."/>
            <person name="Zhang Z."/>
            <person name="Wu J."/>
            <person name="Zhang C."/>
            <person name="Long L."/>
            <person name="Xiao J."/>
        </authorList>
    </citation>
    <scope>NUCLEOTIDE SEQUENCE [LARGE SCALE GENOMIC DNA]</scope>
    <source>
        <strain evidence="1 2">SCSIO M10372</strain>
    </source>
</reference>
<sequence length="80" mass="9054">MYMEWARFHKTDENGRHYFQTYSFPYTWAAATPKEPGTGRISEAAALAYSIICAAGWQWQTPCHCVECTITAKSAQRSTA</sequence>
<organism evidence="1 2">
    <name type="scientific">Streptomyces nanshensis</name>
    <dbReference type="NCBI Taxonomy" id="518642"/>
    <lineage>
        <taxon>Bacteria</taxon>
        <taxon>Bacillati</taxon>
        <taxon>Actinomycetota</taxon>
        <taxon>Actinomycetes</taxon>
        <taxon>Kitasatosporales</taxon>
        <taxon>Streptomycetaceae</taxon>
        <taxon>Streptomyces</taxon>
    </lineage>
</organism>
<dbReference type="Proteomes" id="UP000175971">
    <property type="component" value="Unassembled WGS sequence"/>
</dbReference>
<proteinExistence type="predicted"/>
<protein>
    <submittedName>
        <fullName evidence="1">Uncharacterized protein</fullName>
    </submittedName>
</protein>
<dbReference type="AlphaFoldDB" id="A0A1E7LX04"/>
<accession>A0A1E7LX04</accession>
<dbReference type="OrthoDB" id="4283138at2"/>
<gene>
    <name evidence="1" type="ORF">AN221_10930</name>
</gene>
<dbReference type="EMBL" id="LJGZ01000021">
    <property type="protein sequence ID" value="OEV20721.1"/>
    <property type="molecule type" value="Genomic_DNA"/>
</dbReference>
<comment type="caution">
    <text evidence="1">The sequence shown here is derived from an EMBL/GenBank/DDBJ whole genome shotgun (WGS) entry which is preliminary data.</text>
</comment>